<evidence type="ECO:0000259" key="5">
    <source>
        <dbReference type="PROSITE" id="PS50977"/>
    </source>
</evidence>
<name>A3U198_PSEBH</name>
<sequence>MSRREKTEQAILEALEAQLIEGGMQSVGVNAIAKRAGVSKELIYRYFDGLPGLMSAWMQGRDYWSSKAGVLRADDTSNLTPAALIRGMLREQETVLARDQAVAAVRRWELIERTEVGDRLRARREREARTFINRLDGLTDAADVPAFVGVLLAGILYLSLRAKTEDVFLGVPLRTEEGWGRIWNAVDLMISALPEDLREESLRTLEEARASNNLEKDE</sequence>
<dbReference type="RefSeq" id="WP_009804079.1">
    <property type="nucleotide sequence ID" value="NZ_AAMO01000009.1"/>
</dbReference>
<dbReference type="Gene3D" id="1.10.357.10">
    <property type="entry name" value="Tetracycline Repressor, domain 2"/>
    <property type="match status" value="1"/>
</dbReference>
<comment type="caution">
    <text evidence="6">The sequence shown here is derived from an EMBL/GenBank/DDBJ whole genome shotgun (WGS) entry which is preliminary data.</text>
</comment>
<feature type="DNA-binding region" description="H-T-H motif" evidence="4">
    <location>
        <begin position="28"/>
        <end position="47"/>
    </location>
</feature>
<dbReference type="OrthoDB" id="9796019at2"/>
<evidence type="ECO:0000256" key="2">
    <source>
        <dbReference type="ARBA" id="ARBA00023125"/>
    </source>
</evidence>
<gene>
    <name evidence="6" type="ORF">OB2597_20691</name>
</gene>
<evidence type="ECO:0000313" key="7">
    <source>
        <dbReference type="Proteomes" id="UP000004318"/>
    </source>
</evidence>
<dbReference type="AlphaFoldDB" id="A3U198"/>
<keyword evidence="7" id="KW-1185">Reference proteome</keyword>
<keyword evidence="1" id="KW-0805">Transcription regulation</keyword>
<accession>A3U198</accession>
<dbReference type="GO" id="GO:0000976">
    <property type="term" value="F:transcription cis-regulatory region binding"/>
    <property type="evidence" value="ECO:0007669"/>
    <property type="project" value="TreeGrafter"/>
</dbReference>
<dbReference type="HOGENOM" id="CLU_091688_2_0_5"/>
<evidence type="ECO:0000256" key="1">
    <source>
        <dbReference type="ARBA" id="ARBA00023015"/>
    </source>
</evidence>
<feature type="domain" description="HTH tetR-type" evidence="5">
    <location>
        <begin position="5"/>
        <end position="65"/>
    </location>
</feature>
<proteinExistence type="predicted"/>
<keyword evidence="2 4" id="KW-0238">DNA-binding</keyword>
<organism evidence="6 7">
    <name type="scientific">Pseudooceanicola batsensis (strain ATCC BAA-863 / DSM 15984 / KCTC 12145 / HTCC2597)</name>
    <name type="common">Oceanicola batsensis</name>
    <dbReference type="NCBI Taxonomy" id="252305"/>
    <lineage>
        <taxon>Bacteria</taxon>
        <taxon>Pseudomonadati</taxon>
        <taxon>Pseudomonadota</taxon>
        <taxon>Alphaproteobacteria</taxon>
        <taxon>Rhodobacterales</taxon>
        <taxon>Paracoccaceae</taxon>
        <taxon>Pseudooceanicola</taxon>
    </lineage>
</organism>
<keyword evidence="3" id="KW-0804">Transcription</keyword>
<protein>
    <submittedName>
        <fullName evidence="6">Transcriptional regulator, TetR family protein</fullName>
    </submittedName>
</protein>
<dbReference type="InterPro" id="IPR001647">
    <property type="entry name" value="HTH_TetR"/>
</dbReference>
<dbReference type="STRING" id="252305.OB2597_20691"/>
<dbReference type="GO" id="GO:0003700">
    <property type="term" value="F:DNA-binding transcription factor activity"/>
    <property type="evidence" value="ECO:0007669"/>
    <property type="project" value="TreeGrafter"/>
</dbReference>
<dbReference type="PROSITE" id="PS50977">
    <property type="entry name" value="HTH_TETR_2"/>
    <property type="match status" value="1"/>
</dbReference>
<dbReference type="PANTHER" id="PTHR30055">
    <property type="entry name" value="HTH-TYPE TRANSCRIPTIONAL REGULATOR RUTR"/>
    <property type="match status" value="1"/>
</dbReference>
<evidence type="ECO:0000313" key="6">
    <source>
        <dbReference type="EMBL" id="EAQ02081.1"/>
    </source>
</evidence>
<dbReference type="EMBL" id="AAMO01000009">
    <property type="protein sequence ID" value="EAQ02081.1"/>
    <property type="molecule type" value="Genomic_DNA"/>
</dbReference>
<dbReference type="InterPro" id="IPR050109">
    <property type="entry name" value="HTH-type_TetR-like_transc_reg"/>
</dbReference>
<dbReference type="Pfam" id="PF00440">
    <property type="entry name" value="TetR_N"/>
    <property type="match status" value="1"/>
</dbReference>
<evidence type="ECO:0000256" key="3">
    <source>
        <dbReference type="ARBA" id="ARBA00023163"/>
    </source>
</evidence>
<dbReference type="PANTHER" id="PTHR30055:SF234">
    <property type="entry name" value="HTH-TYPE TRANSCRIPTIONAL REGULATOR BETI"/>
    <property type="match status" value="1"/>
</dbReference>
<evidence type="ECO:0000256" key="4">
    <source>
        <dbReference type="PROSITE-ProRule" id="PRU00335"/>
    </source>
</evidence>
<reference evidence="6 7" key="1">
    <citation type="journal article" date="2010" name="J. Bacteriol.">
        <title>Genome sequences of Oceanicola granulosus HTCC2516(T) and Oceanicola batsensis HTCC2597(TDelta).</title>
        <authorList>
            <person name="Thrash J.C."/>
            <person name="Cho J.C."/>
            <person name="Vergin K.L."/>
            <person name="Giovannoni S.J."/>
        </authorList>
    </citation>
    <scope>NUCLEOTIDE SEQUENCE [LARGE SCALE GENOMIC DNA]</scope>
    <source>
        <strain evidence="7">ATCC BAA-863 / DSM 15984 / KCTC 12145 / HTCC2597</strain>
    </source>
</reference>
<dbReference type="Proteomes" id="UP000004318">
    <property type="component" value="Unassembled WGS sequence"/>
</dbReference>
<dbReference type="SUPFAM" id="SSF46689">
    <property type="entry name" value="Homeodomain-like"/>
    <property type="match status" value="1"/>
</dbReference>
<dbReference type="InterPro" id="IPR009057">
    <property type="entry name" value="Homeodomain-like_sf"/>
</dbReference>